<dbReference type="EMBL" id="UGHR01000001">
    <property type="protein sequence ID" value="STQ90168.1"/>
    <property type="molecule type" value="Genomic_DNA"/>
</dbReference>
<dbReference type="RefSeq" id="WP_115226538.1">
    <property type="nucleotide sequence ID" value="NZ_CAWOLO010000026.1"/>
</dbReference>
<accession>A0A377Q5X8</accession>
<gene>
    <name evidence="2" type="ORF">EV682_12621</name>
    <name evidence="1" type="ORF">NCTC11159_01230</name>
</gene>
<proteinExistence type="predicted"/>
<name>A0A377Q5X8_9NEIS</name>
<dbReference type="EMBL" id="SMBT01000026">
    <property type="protein sequence ID" value="TCU81190.1"/>
    <property type="molecule type" value="Genomic_DNA"/>
</dbReference>
<reference evidence="1 3" key="1">
    <citation type="submission" date="2018-06" db="EMBL/GenBank/DDBJ databases">
        <authorList>
            <consortium name="Pathogen Informatics"/>
            <person name="Doyle S."/>
        </authorList>
    </citation>
    <scope>NUCLEOTIDE SEQUENCE [LARGE SCALE GENOMIC DNA]</scope>
    <source>
        <strain evidence="1 3">NCTC11159</strain>
    </source>
</reference>
<evidence type="ECO:0000313" key="4">
    <source>
        <dbReference type="Proteomes" id="UP000295794"/>
    </source>
</evidence>
<organism evidence="1 3">
    <name type="scientific">Iodobacter fluviatilis</name>
    <dbReference type="NCBI Taxonomy" id="537"/>
    <lineage>
        <taxon>Bacteria</taxon>
        <taxon>Pseudomonadati</taxon>
        <taxon>Pseudomonadota</taxon>
        <taxon>Betaproteobacteria</taxon>
        <taxon>Neisseriales</taxon>
        <taxon>Chitinibacteraceae</taxon>
        <taxon>Iodobacter</taxon>
    </lineage>
</organism>
<dbReference type="Proteomes" id="UP000295794">
    <property type="component" value="Unassembled WGS sequence"/>
</dbReference>
<evidence type="ECO:0000313" key="3">
    <source>
        <dbReference type="Proteomes" id="UP000255108"/>
    </source>
</evidence>
<protein>
    <submittedName>
        <fullName evidence="1">Uncharacterized protein</fullName>
    </submittedName>
</protein>
<evidence type="ECO:0000313" key="2">
    <source>
        <dbReference type="EMBL" id="TCU81190.1"/>
    </source>
</evidence>
<reference evidence="2 4" key="2">
    <citation type="submission" date="2019-03" db="EMBL/GenBank/DDBJ databases">
        <title>Genomic Encyclopedia of Type Strains, Phase IV (KMG-IV): sequencing the most valuable type-strain genomes for metagenomic binning, comparative biology and taxonomic classification.</title>
        <authorList>
            <person name="Goeker M."/>
        </authorList>
    </citation>
    <scope>NUCLEOTIDE SEQUENCE [LARGE SCALE GENOMIC DNA]</scope>
    <source>
        <strain evidence="2 4">DSM 3764</strain>
    </source>
</reference>
<dbReference type="AlphaFoldDB" id="A0A377Q5X8"/>
<dbReference type="Proteomes" id="UP000255108">
    <property type="component" value="Unassembled WGS sequence"/>
</dbReference>
<keyword evidence="4" id="KW-1185">Reference proteome</keyword>
<evidence type="ECO:0000313" key="1">
    <source>
        <dbReference type="EMBL" id="STQ90168.1"/>
    </source>
</evidence>
<sequence length="644" mass="72428">MTVNLFSRSPQLNAGRVQHLMANKSDEDSKMTPLDSVKDFFCGGVKSTLLKTSDERLRSLVNYCENKSSFTSPEKAIEIFNELKSLYACPEKFRMEVQGDHLKFFVGDNSIAEYPLSGDESECVGLAESILPECKFHIGPNIFSNDLNVAVKGMYQSAGSADKVGSCVKIEVEKKGVEKNDDLVLRFKINDTLVRETSISSDVLSNMASSFDGFPWVGIFEFIEAKNEASPYDKAFGFDYKFLNFEVSHDCPDRGFNFPVALNEFIDRREPNLKVMRLLANMSFKPECKLEDLTKTLRYIQDNLINRSVLSNPQPVDDIVFHNNMELVFSEEHIPTMDALCALNTSFSGEERLELGLGMEALVQKKMEGMGGTPTRVSKFYAMRFKEDCKIEHLKQTLTSIDAFARSRFPEGDLNIQGPERVFVEKDRVAGERITFLKEMNVVFLTRDSYTAEVWRSVSLLKNREEMTSDFDEIKKLINEKIIDVEQKLTMANALNKSVEINPTEPKQVNVDVEVLSMAEPMEKALVASKRAGGAEGHINGYAEFKKHMMTVSKLKVDPLQIEKNNAALDAIGSLLESGILLPNKIKAELKIIFEAFSVGAFDAYSKLTLENFLGEIGDDANRIGLLKAMKIKLEESLEFSTHL</sequence>